<dbReference type="InterPro" id="IPR056453">
    <property type="entry name" value="HTH_DNAJC9"/>
</dbReference>
<proteinExistence type="predicted"/>
<dbReference type="SUPFAM" id="SSF46565">
    <property type="entry name" value="Chaperone J-domain"/>
    <property type="match status" value="1"/>
</dbReference>
<protein>
    <recommendedName>
        <fullName evidence="3">J domain-containing protein</fullName>
    </recommendedName>
</protein>
<dbReference type="InterPro" id="IPR036869">
    <property type="entry name" value="J_dom_sf"/>
</dbReference>
<dbReference type="Pfam" id="PF23302">
    <property type="entry name" value="HTH_DNAJC9"/>
    <property type="match status" value="1"/>
</dbReference>
<dbReference type="GO" id="GO:0031072">
    <property type="term" value="F:heat shock protein binding"/>
    <property type="evidence" value="ECO:0007669"/>
    <property type="project" value="TreeGrafter"/>
</dbReference>
<dbReference type="SMART" id="SM00271">
    <property type="entry name" value="DnaJ"/>
    <property type="match status" value="1"/>
</dbReference>
<evidence type="ECO:0000256" key="1">
    <source>
        <dbReference type="ARBA" id="ARBA00022553"/>
    </source>
</evidence>
<dbReference type="FunFam" id="1.10.287.110:FF:000035">
    <property type="entry name" value="DnaJ homolog subfamily C member 9"/>
    <property type="match status" value="1"/>
</dbReference>
<dbReference type="PROSITE" id="PS50076">
    <property type="entry name" value="DNAJ_2"/>
    <property type="match status" value="1"/>
</dbReference>
<reference evidence="4" key="2">
    <citation type="submission" date="2020-05" db="UniProtKB">
        <authorList>
            <consortium name="EnsemblMetazoa"/>
        </authorList>
    </citation>
    <scope>IDENTIFICATION</scope>
    <source>
        <strain evidence="4">WRAIR2</strain>
    </source>
</reference>
<dbReference type="PANTHER" id="PTHR44144">
    <property type="entry name" value="DNAJ HOMOLOG SUBFAMILY C MEMBER 9"/>
    <property type="match status" value="1"/>
</dbReference>
<dbReference type="PANTHER" id="PTHR44144:SF1">
    <property type="entry name" value="DNAJ HOMOLOG SUBFAMILY C MEMBER 9"/>
    <property type="match status" value="1"/>
</dbReference>
<feature type="region of interest" description="Disordered" evidence="2">
    <location>
        <begin position="231"/>
        <end position="284"/>
    </location>
</feature>
<keyword evidence="5" id="KW-1185">Reference proteome</keyword>
<dbReference type="InterPro" id="IPR052594">
    <property type="entry name" value="J_domain-containing_protein"/>
</dbReference>
<evidence type="ECO:0000313" key="4">
    <source>
        <dbReference type="EnsemblMetazoa" id="ADIR011534-PA"/>
    </source>
</evidence>
<dbReference type="Proteomes" id="UP000075884">
    <property type="component" value="Unassembled WGS sequence"/>
</dbReference>
<dbReference type="InterPro" id="IPR018253">
    <property type="entry name" value="DnaJ_domain_CS"/>
</dbReference>
<dbReference type="Pfam" id="PF00226">
    <property type="entry name" value="DnaJ"/>
    <property type="match status" value="1"/>
</dbReference>
<feature type="compositionally biased region" description="Basic residues" evidence="2">
    <location>
        <begin position="271"/>
        <end position="284"/>
    </location>
</feature>
<keyword evidence="1" id="KW-0597">Phosphoprotein</keyword>
<dbReference type="GO" id="GO:0005737">
    <property type="term" value="C:cytoplasm"/>
    <property type="evidence" value="ECO:0007669"/>
    <property type="project" value="TreeGrafter"/>
</dbReference>
<dbReference type="STRING" id="7168.A0A182NV33"/>
<evidence type="ECO:0000256" key="2">
    <source>
        <dbReference type="SAM" id="MobiDB-lite"/>
    </source>
</evidence>
<reference evidence="5" key="1">
    <citation type="submission" date="2013-03" db="EMBL/GenBank/DDBJ databases">
        <title>The Genome Sequence of Anopheles dirus WRAIR2.</title>
        <authorList>
            <consortium name="The Broad Institute Genomics Platform"/>
            <person name="Neafsey D.E."/>
            <person name="Walton C."/>
            <person name="Walker B."/>
            <person name="Young S.K."/>
            <person name="Zeng Q."/>
            <person name="Gargeya S."/>
            <person name="Fitzgerald M."/>
            <person name="Haas B."/>
            <person name="Abouelleil A."/>
            <person name="Allen A.W."/>
            <person name="Alvarado L."/>
            <person name="Arachchi H.M."/>
            <person name="Berlin A.M."/>
            <person name="Chapman S.B."/>
            <person name="Gainer-Dewar J."/>
            <person name="Goldberg J."/>
            <person name="Griggs A."/>
            <person name="Gujja S."/>
            <person name="Hansen M."/>
            <person name="Howarth C."/>
            <person name="Imamovic A."/>
            <person name="Ireland A."/>
            <person name="Larimer J."/>
            <person name="McCowan C."/>
            <person name="Murphy C."/>
            <person name="Pearson M."/>
            <person name="Poon T.W."/>
            <person name="Priest M."/>
            <person name="Roberts A."/>
            <person name="Saif S."/>
            <person name="Shea T."/>
            <person name="Sisk P."/>
            <person name="Sykes S."/>
            <person name="Wortman J."/>
            <person name="Nusbaum C."/>
            <person name="Birren B."/>
        </authorList>
    </citation>
    <scope>NUCLEOTIDE SEQUENCE [LARGE SCALE GENOMIC DNA]</scope>
    <source>
        <strain evidence="5">WRAIR2</strain>
    </source>
</reference>
<dbReference type="EnsemblMetazoa" id="ADIR011534-RA">
    <property type="protein sequence ID" value="ADIR011534-PA"/>
    <property type="gene ID" value="ADIR011534"/>
</dbReference>
<evidence type="ECO:0000259" key="3">
    <source>
        <dbReference type="PROSITE" id="PS50076"/>
    </source>
</evidence>
<dbReference type="PROSITE" id="PS00636">
    <property type="entry name" value="DNAJ_1"/>
    <property type="match status" value="1"/>
</dbReference>
<accession>A0A182NV33</accession>
<dbReference type="InterPro" id="IPR001623">
    <property type="entry name" value="DnaJ_domain"/>
</dbReference>
<dbReference type="GO" id="GO:0005634">
    <property type="term" value="C:nucleus"/>
    <property type="evidence" value="ECO:0007669"/>
    <property type="project" value="TreeGrafter"/>
</dbReference>
<dbReference type="CDD" id="cd06257">
    <property type="entry name" value="DnaJ"/>
    <property type="match status" value="1"/>
</dbReference>
<dbReference type="PRINTS" id="PR00625">
    <property type="entry name" value="JDOMAIN"/>
</dbReference>
<name>A0A182NV33_9DIPT</name>
<evidence type="ECO:0000313" key="5">
    <source>
        <dbReference type="Proteomes" id="UP000075884"/>
    </source>
</evidence>
<dbReference type="VEuPathDB" id="VectorBase:ADIR011534"/>
<feature type="domain" description="J" evidence="3">
    <location>
        <begin position="17"/>
        <end position="84"/>
    </location>
</feature>
<organism evidence="4 5">
    <name type="scientific">Anopheles dirus</name>
    <dbReference type="NCBI Taxonomy" id="7168"/>
    <lineage>
        <taxon>Eukaryota</taxon>
        <taxon>Metazoa</taxon>
        <taxon>Ecdysozoa</taxon>
        <taxon>Arthropoda</taxon>
        <taxon>Hexapoda</taxon>
        <taxon>Insecta</taxon>
        <taxon>Pterygota</taxon>
        <taxon>Neoptera</taxon>
        <taxon>Endopterygota</taxon>
        <taxon>Diptera</taxon>
        <taxon>Nematocera</taxon>
        <taxon>Culicoidea</taxon>
        <taxon>Culicidae</taxon>
        <taxon>Anophelinae</taxon>
        <taxon>Anopheles</taxon>
    </lineage>
</organism>
<feature type="compositionally biased region" description="Acidic residues" evidence="2">
    <location>
        <begin position="237"/>
        <end position="246"/>
    </location>
</feature>
<dbReference type="Gene3D" id="1.10.287.110">
    <property type="entry name" value="DnaJ domain"/>
    <property type="match status" value="1"/>
</dbReference>
<sequence>MSTGTLDICEKYYGTRNIYELFGVEKTVSEQEIKKAYYRLSLQVHPDRVPESDKKEATEKFKVLSKLYNVLSNKDSRAVYDERGIVDDGDDASTNWVARWQQFFKPITKEDIDNYKKNYIGSETEQYDIKRAYMNGKGCKNYMMQCVPFMTCEDEPRIADVVQKMIDEKEVPEYAIFTKEPKAKRDRRRKKYAREAKQAEEIIQQQELASLEKQIVLKRKSAFSSLIESLEAKYGNNEDEENDEFEAPPKKRKGQKGKRDVSAGRATTKPAKGKPVTRKGRASK</sequence>
<dbReference type="AlphaFoldDB" id="A0A182NV33"/>